<feature type="transmembrane region" description="Helical" evidence="6">
    <location>
        <begin position="258"/>
        <end position="275"/>
    </location>
</feature>
<dbReference type="Proteomes" id="UP000220922">
    <property type="component" value="Unassembled WGS sequence"/>
</dbReference>
<organism evidence="8 9">
    <name type="scientific">Candidatus Chloroploca asiatica</name>
    <dbReference type="NCBI Taxonomy" id="1506545"/>
    <lineage>
        <taxon>Bacteria</taxon>
        <taxon>Bacillati</taxon>
        <taxon>Chloroflexota</taxon>
        <taxon>Chloroflexia</taxon>
        <taxon>Chloroflexales</taxon>
        <taxon>Chloroflexineae</taxon>
        <taxon>Oscillochloridaceae</taxon>
        <taxon>Candidatus Chloroploca</taxon>
    </lineage>
</organism>
<keyword evidence="3 6" id="KW-0812">Transmembrane</keyword>
<dbReference type="GO" id="GO:0016020">
    <property type="term" value="C:membrane"/>
    <property type="evidence" value="ECO:0007669"/>
    <property type="project" value="UniProtKB-SubCell"/>
</dbReference>
<dbReference type="EMBL" id="LYXE01000157">
    <property type="protein sequence ID" value="PDV97181.1"/>
    <property type="molecule type" value="Genomic_DNA"/>
</dbReference>
<evidence type="ECO:0000313" key="9">
    <source>
        <dbReference type="Proteomes" id="UP000220922"/>
    </source>
</evidence>
<feature type="domain" description="EamA" evidence="7">
    <location>
        <begin position="22"/>
        <end position="151"/>
    </location>
</feature>
<keyword evidence="5 6" id="KW-0472">Membrane</keyword>
<feature type="transmembrane region" description="Helical" evidence="6">
    <location>
        <begin position="110"/>
        <end position="128"/>
    </location>
</feature>
<evidence type="ECO:0000256" key="1">
    <source>
        <dbReference type="ARBA" id="ARBA00004141"/>
    </source>
</evidence>
<protein>
    <recommendedName>
        <fullName evidence="7">EamA domain-containing protein</fullName>
    </recommendedName>
</protein>
<keyword evidence="4 6" id="KW-1133">Transmembrane helix</keyword>
<feature type="transmembrane region" description="Helical" evidence="6">
    <location>
        <begin position="193"/>
        <end position="212"/>
    </location>
</feature>
<comment type="caution">
    <text evidence="8">The sequence shown here is derived from an EMBL/GenBank/DDBJ whole genome shotgun (WGS) entry which is preliminary data.</text>
</comment>
<evidence type="ECO:0000313" key="8">
    <source>
        <dbReference type="EMBL" id="PDV97181.1"/>
    </source>
</evidence>
<proteinExistence type="inferred from homology"/>
<dbReference type="RefSeq" id="WP_097654604.1">
    <property type="nucleotide sequence ID" value="NZ_LYXE01000157.1"/>
</dbReference>
<dbReference type="PANTHER" id="PTHR32322">
    <property type="entry name" value="INNER MEMBRANE TRANSPORTER"/>
    <property type="match status" value="1"/>
</dbReference>
<name>A0A2H3KXU2_9CHLR</name>
<accession>A0A2H3KXU2</accession>
<dbReference type="InterPro" id="IPR050638">
    <property type="entry name" value="AA-Vitamin_Transporters"/>
</dbReference>
<feature type="transmembrane region" description="Helical" evidence="6">
    <location>
        <begin position="21"/>
        <end position="41"/>
    </location>
</feature>
<feature type="transmembrane region" description="Helical" evidence="6">
    <location>
        <begin position="137"/>
        <end position="156"/>
    </location>
</feature>
<dbReference type="AlphaFoldDB" id="A0A2H3KXU2"/>
<dbReference type="OrthoDB" id="149142at2"/>
<evidence type="ECO:0000256" key="5">
    <source>
        <dbReference type="ARBA" id="ARBA00023136"/>
    </source>
</evidence>
<evidence type="ECO:0000256" key="6">
    <source>
        <dbReference type="SAM" id="Phobius"/>
    </source>
</evidence>
<keyword evidence="9" id="KW-1185">Reference proteome</keyword>
<dbReference type="SUPFAM" id="SSF103481">
    <property type="entry name" value="Multidrug resistance efflux transporter EmrE"/>
    <property type="match status" value="2"/>
</dbReference>
<comment type="subcellular location">
    <subcellularLocation>
        <location evidence="1">Membrane</location>
        <topology evidence="1">Multi-pass membrane protein</topology>
    </subcellularLocation>
</comment>
<feature type="transmembrane region" description="Helical" evidence="6">
    <location>
        <begin position="281"/>
        <end position="297"/>
    </location>
</feature>
<feature type="domain" description="EamA" evidence="7">
    <location>
        <begin position="165"/>
        <end position="297"/>
    </location>
</feature>
<feature type="transmembrane region" description="Helical" evidence="6">
    <location>
        <begin position="47"/>
        <end position="68"/>
    </location>
</feature>
<feature type="transmembrane region" description="Helical" evidence="6">
    <location>
        <begin position="80"/>
        <end position="104"/>
    </location>
</feature>
<dbReference type="PANTHER" id="PTHR32322:SF2">
    <property type="entry name" value="EAMA DOMAIN-CONTAINING PROTEIN"/>
    <property type="match status" value="1"/>
</dbReference>
<evidence type="ECO:0000259" key="7">
    <source>
        <dbReference type="Pfam" id="PF00892"/>
    </source>
</evidence>
<dbReference type="InterPro" id="IPR000620">
    <property type="entry name" value="EamA_dom"/>
</dbReference>
<evidence type="ECO:0000256" key="2">
    <source>
        <dbReference type="ARBA" id="ARBA00007362"/>
    </source>
</evidence>
<dbReference type="Pfam" id="PF00892">
    <property type="entry name" value="EamA"/>
    <property type="match status" value="2"/>
</dbReference>
<feature type="transmembrane region" description="Helical" evidence="6">
    <location>
        <begin position="224"/>
        <end position="246"/>
    </location>
</feature>
<comment type="similarity">
    <text evidence="2">Belongs to the EamA transporter family.</text>
</comment>
<evidence type="ECO:0000256" key="4">
    <source>
        <dbReference type="ARBA" id="ARBA00022989"/>
    </source>
</evidence>
<dbReference type="InterPro" id="IPR037185">
    <property type="entry name" value="EmrE-like"/>
</dbReference>
<reference evidence="8 9" key="1">
    <citation type="submission" date="2016-05" db="EMBL/GenBank/DDBJ databases">
        <authorList>
            <person name="Lavstsen T."/>
            <person name="Jespersen J.S."/>
        </authorList>
    </citation>
    <scope>NUCLEOTIDE SEQUENCE [LARGE SCALE GENOMIC DNA]</scope>
    <source>
        <strain evidence="8 9">B7-9</strain>
    </source>
</reference>
<evidence type="ECO:0000256" key="3">
    <source>
        <dbReference type="ARBA" id="ARBA00022692"/>
    </source>
</evidence>
<feature type="transmembrane region" description="Helical" evidence="6">
    <location>
        <begin position="162"/>
        <end position="181"/>
    </location>
</feature>
<sequence>MQATTPVESGVRHLSVPVYTSLALTFSFLWSTGFIAVAFALRSSPPLFLMGLRFVLSGGVLLLIVIFLRRSLPRTLRDWLRLGVLGILSFAFFFGFTATALQGITAGTGAVLASTNPLMLAFVAPFLLGERLGLQKFFGLGLAFVSVVFLMSARMGTGESPFHMALVLLANVSMVAGTILFKRWALPYDLAGMNAIQLLVGGVALLIPSFLWEPVDQVIWDTNFIVALIYMCIMLSWVTMLLYLFLVRHGDASRANTFLFLTPVFGLVLGALLLGDPLRPIDALGATGVALGIWLVMRSR</sequence>
<gene>
    <name evidence="8" type="ORF">A9Q02_04535</name>
</gene>